<dbReference type="Proteomes" id="UP000597877">
    <property type="component" value="Unassembled WGS sequence"/>
</dbReference>
<evidence type="ECO:0000256" key="3">
    <source>
        <dbReference type="ARBA" id="ARBA00022777"/>
    </source>
</evidence>
<keyword evidence="3" id="KW-0418">Kinase</keyword>
<keyword evidence="7" id="KW-1133">Transmembrane helix</keyword>
<dbReference type="InterPro" id="IPR025669">
    <property type="entry name" value="AAA_dom"/>
</dbReference>
<keyword evidence="10" id="KW-1185">Reference proteome</keyword>
<dbReference type="CDD" id="cd05387">
    <property type="entry name" value="BY-kinase"/>
    <property type="match status" value="1"/>
</dbReference>
<evidence type="ECO:0000256" key="7">
    <source>
        <dbReference type="SAM" id="Phobius"/>
    </source>
</evidence>
<gene>
    <name evidence="9" type="ORF">H8S00_02350</name>
</gene>
<evidence type="ECO:0000256" key="6">
    <source>
        <dbReference type="SAM" id="MobiDB-lite"/>
    </source>
</evidence>
<dbReference type="SUPFAM" id="SSF52540">
    <property type="entry name" value="P-loop containing nucleoside triphosphate hydrolases"/>
    <property type="match status" value="1"/>
</dbReference>
<feature type="compositionally biased region" description="Basic and acidic residues" evidence="6">
    <location>
        <begin position="520"/>
        <end position="541"/>
    </location>
</feature>
<reference evidence="9 10" key="1">
    <citation type="submission" date="2020-08" db="EMBL/GenBank/DDBJ databases">
        <title>Genome public.</title>
        <authorList>
            <person name="Liu C."/>
            <person name="Sun Q."/>
        </authorList>
    </citation>
    <scope>NUCLEOTIDE SEQUENCE [LARGE SCALE GENOMIC DNA]</scope>
    <source>
        <strain evidence="9 10">BX4</strain>
    </source>
</reference>
<proteinExistence type="predicted"/>
<feature type="region of interest" description="Disordered" evidence="6">
    <location>
        <begin position="514"/>
        <end position="541"/>
    </location>
</feature>
<evidence type="ECO:0000256" key="5">
    <source>
        <dbReference type="ARBA" id="ARBA00023137"/>
    </source>
</evidence>
<feature type="transmembrane region" description="Helical" evidence="7">
    <location>
        <begin position="33"/>
        <end position="50"/>
    </location>
</feature>
<keyword evidence="1" id="KW-0808">Transferase</keyword>
<dbReference type="RefSeq" id="WP_186839924.1">
    <property type="nucleotide sequence ID" value="NZ_JACOOZ010000001.1"/>
</dbReference>
<keyword evidence="7" id="KW-0472">Membrane</keyword>
<dbReference type="EMBL" id="JACOOZ010000001">
    <property type="protein sequence ID" value="MBC5666835.1"/>
    <property type="molecule type" value="Genomic_DNA"/>
</dbReference>
<keyword evidence="4" id="KW-0067">ATP-binding</keyword>
<keyword evidence="2" id="KW-0547">Nucleotide-binding</keyword>
<evidence type="ECO:0000256" key="1">
    <source>
        <dbReference type="ARBA" id="ARBA00022679"/>
    </source>
</evidence>
<protein>
    <submittedName>
        <fullName evidence="9">AAA family ATPase</fullName>
    </submittedName>
</protein>
<dbReference type="InterPro" id="IPR050445">
    <property type="entry name" value="Bact_polysacc_biosynth/exp"/>
</dbReference>
<evidence type="ECO:0000256" key="2">
    <source>
        <dbReference type="ARBA" id="ARBA00022741"/>
    </source>
</evidence>
<evidence type="ECO:0000313" key="10">
    <source>
        <dbReference type="Proteomes" id="UP000597877"/>
    </source>
</evidence>
<evidence type="ECO:0000313" key="9">
    <source>
        <dbReference type="EMBL" id="MBC5666835.1"/>
    </source>
</evidence>
<dbReference type="Pfam" id="PF13614">
    <property type="entry name" value="AAA_31"/>
    <property type="match status" value="1"/>
</dbReference>
<evidence type="ECO:0000256" key="4">
    <source>
        <dbReference type="ARBA" id="ARBA00022840"/>
    </source>
</evidence>
<dbReference type="InterPro" id="IPR027417">
    <property type="entry name" value="P-loop_NTPase"/>
</dbReference>
<feature type="domain" description="AAA" evidence="8">
    <location>
        <begin position="278"/>
        <end position="427"/>
    </location>
</feature>
<sequence>MMNNMDNNIAEEQKETKSLAEIMESFGKAFLKLWWIAVILMVVAGFLGYYKYKTGYIPMYQSEVTFSITSPEYDGPDETYTDNNQLASTLSVSFNYLINNEVFYEIIKKDLGLSYVPSVITVAAVENTNIISIKATGTNAEMNSKVIDSVINNYSEVVEFVLGETKLTVLERPSGGDTAINPYQPVNQTLKYGFIGLVLGLLPSIIYAFFVKTIESRDDIEKYLSVTCFGALPVVGNSKKDKKYKISILNKEIGFRYLEAMRTITSRCERELERKNSKVILVTSTQAGEGKTTFALNLAYSLSKLQNKVMLIEGNIRRPDLRSRVNPELLREGLASYDMEQFLNKEVKSSDAIANIKDTRVIMLAPDLPVKDKTAVDCLNSDAMESFINECRDVVDYVIIDAPACSEVSDAAVWAKYSDSVVYVVKEDGAKVNKILDTIQEFSYTRVPIIGCVLNGTAGKLKLSYGYGYGKHYGGYNYGGYYRSYGYYSYGYGSYGKYSDKEFRSKPRKVTKSISLTTTDEQKKALENERKNKGENKNEDE</sequence>
<keyword evidence="5" id="KW-0829">Tyrosine-protein kinase</keyword>
<evidence type="ECO:0000259" key="8">
    <source>
        <dbReference type="Pfam" id="PF13614"/>
    </source>
</evidence>
<comment type="caution">
    <text evidence="9">The sequence shown here is derived from an EMBL/GenBank/DDBJ whole genome shotgun (WGS) entry which is preliminary data.</text>
</comment>
<dbReference type="PANTHER" id="PTHR32309">
    <property type="entry name" value="TYROSINE-PROTEIN KINASE"/>
    <property type="match status" value="1"/>
</dbReference>
<dbReference type="PANTHER" id="PTHR32309:SF31">
    <property type="entry name" value="CAPSULAR EXOPOLYSACCHARIDE FAMILY"/>
    <property type="match status" value="1"/>
</dbReference>
<dbReference type="Gene3D" id="3.40.50.300">
    <property type="entry name" value="P-loop containing nucleotide triphosphate hydrolases"/>
    <property type="match status" value="1"/>
</dbReference>
<dbReference type="InterPro" id="IPR005702">
    <property type="entry name" value="Wzc-like_C"/>
</dbReference>
<accession>A0ABR7F1Y5</accession>
<organism evidence="9 10">
    <name type="scientific">Eubacterium segne</name>
    <dbReference type="NCBI Taxonomy" id="2763045"/>
    <lineage>
        <taxon>Bacteria</taxon>
        <taxon>Bacillati</taxon>
        <taxon>Bacillota</taxon>
        <taxon>Clostridia</taxon>
        <taxon>Eubacteriales</taxon>
        <taxon>Eubacteriaceae</taxon>
        <taxon>Eubacterium</taxon>
    </lineage>
</organism>
<name>A0ABR7F1Y5_9FIRM</name>
<feature type="transmembrane region" description="Helical" evidence="7">
    <location>
        <begin position="192"/>
        <end position="210"/>
    </location>
</feature>
<keyword evidence="7" id="KW-0812">Transmembrane</keyword>